<dbReference type="Proteomes" id="UP000602510">
    <property type="component" value="Unassembled WGS sequence"/>
</dbReference>
<protein>
    <submittedName>
        <fullName evidence="3">T-complex protein 11</fullName>
    </submittedName>
</protein>
<keyword evidence="4" id="KW-1185">Reference proteome</keyword>
<dbReference type="InterPro" id="IPR008862">
    <property type="entry name" value="Tcp11"/>
</dbReference>
<gene>
    <name evidence="3" type="ORF">GN244_ATG11953</name>
</gene>
<feature type="region of interest" description="Disordered" evidence="2">
    <location>
        <begin position="428"/>
        <end position="471"/>
    </location>
</feature>
<feature type="compositionally biased region" description="Low complexity" evidence="2">
    <location>
        <begin position="449"/>
        <end position="471"/>
    </location>
</feature>
<feature type="region of interest" description="Disordered" evidence="2">
    <location>
        <begin position="71"/>
        <end position="96"/>
    </location>
</feature>
<evidence type="ECO:0000313" key="4">
    <source>
        <dbReference type="Proteomes" id="UP000602510"/>
    </source>
</evidence>
<comment type="caution">
    <text evidence="3">The sequence shown here is derived from an EMBL/GenBank/DDBJ whole genome shotgun (WGS) entry which is preliminary data.</text>
</comment>
<name>A0A833SKE4_PHYIN</name>
<proteinExistence type="inferred from homology"/>
<sequence length="927" mass="103167">MVNQTKSKCQLRLEARSRASCAPADVTTDPQLLAAELQSRIARANEIRAIHTRQLAARARARVQHAQEVARGMRVKRHEETRRSRQSSVSKLDEAARRRHEQLEQLQLQCKQRADLIMEKVELVRADQNDKADRARRTLAGQLDDAARRREEQTQQLVRRLNERWQSVESVKDRVARVKFIQRWFRRHVANRKTAKALRQVQQDVKKVVDCWKQMKSASFEQCMGLLQQRPVVQAAQRLLKVLMAEKADNYHVKSPLAKKKRTATSSATSSPRNGAMSFRVLMMAGMISCHPNEIMGQDPSKRLHYAASVILLDMENLCLCLATSSDRQRTQELTKCVSRLSARFAFYTEAFARWKARDAERLAAELLTSYRELMLVHKKYELQAQEAQHGVDGVHELLRQTHGQLMQMQRALERLLGRECAKQKVEELGQSLKQESDTGNAAVGGGNSSANSGGNNAFPSDNGTATSTSLGTSGEVHELILNPQFQIPRDKDVEASAAAVASQQSVAAMAVRVREAMTKAFWDRVIEANDIETLLARTEELRSTFRDALGGGNSSGLGPGLSALADQVDSALRPDQLRELMQDPARNVHIIQARCNGVLEVIERAEAPARAASTQEFRSDWAQRIAAGVMTPVQLLVAFLAFALDKVDELRSDVLNAHLGLLGAYLQRHGVEYEQKQLQTRLSDAGSVDAAYPMTVKWLALEMEAYLKRPDVDEAERARLTQYDGAAFERFVRASIFALVERHIDGSASRAWPETFELDVARVRACRDALDRIAVVSSLLALVQEYVAHRSLAAPIGFFHNVAQQLSTLLQSPGVSGVQLAAQATSDVRQLEASGGEEELQLLENRLLASFAADNPVFKLFFSRAARAFESAVTASGNVDGLHPSLAPFAADITEATSMLRRLAQHNESVNASLYNDIIKRLAQSL</sequence>
<evidence type="ECO:0000256" key="2">
    <source>
        <dbReference type="SAM" id="MobiDB-lite"/>
    </source>
</evidence>
<reference evidence="3" key="1">
    <citation type="submission" date="2020-04" db="EMBL/GenBank/DDBJ databases">
        <title>Hybrid Assembly of Korean Phytophthora infestans isolates.</title>
        <authorList>
            <person name="Prokchorchik M."/>
            <person name="Lee Y."/>
            <person name="Seo J."/>
            <person name="Cho J.-H."/>
            <person name="Park Y.-E."/>
            <person name="Jang D.-C."/>
            <person name="Im J.-S."/>
            <person name="Choi J.-G."/>
            <person name="Park H.-J."/>
            <person name="Lee G.-B."/>
            <person name="Lee Y.-G."/>
            <person name="Hong S.-Y."/>
            <person name="Cho K."/>
            <person name="Sohn K.H."/>
        </authorList>
    </citation>
    <scope>NUCLEOTIDE SEQUENCE</scope>
    <source>
        <strain evidence="3">KR_1_A1</strain>
    </source>
</reference>
<dbReference type="PANTHER" id="PTHR12832:SF11">
    <property type="entry name" value="LD23868P"/>
    <property type="match status" value="1"/>
</dbReference>
<dbReference type="EMBL" id="WSZM01000286">
    <property type="protein sequence ID" value="KAF4035957.1"/>
    <property type="molecule type" value="Genomic_DNA"/>
</dbReference>
<dbReference type="PANTHER" id="PTHR12832">
    <property type="entry name" value="TESTIS-SPECIFIC PROTEIN PBS13 T-COMPLEX 11"/>
    <property type="match status" value="1"/>
</dbReference>
<comment type="similarity">
    <text evidence="1">Belongs to the TCP11 family.</text>
</comment>
<evidence type="ECO:0000313" key="3">
    <source>
        <dbReference type="EMBL" id="KAF4035957.1"/>
    </source>
</evidence>
<organism evidence="3 4">
    <name type="scientific">Phytophthora infestans</name>
    <name type="common">Potato late blight agent</name>
    <name type="synonym">Botrytis infestans</name>
    <dbReference type="NCBI Taxonomy" id="4787"/>
    <lineage>
        <taxon>Eukaryota</taxon>
        <taxon>Sar</taxon>
        <taxon>Stramenopiles</taxon>
        <taxon>Oomycota</taxon>
        <taxon>Peronosporomycetes</taxon>
        <taxon>Peronosporales</taxon>
        <taxon>Peronosporaceae</taxon>
        <taxon>Phytophthora</taxon>
    </lineage>
</organism>
<dbReference type="AlphaFoldDB" id="A0A833SKE4"/>
<evidence type="ECO:0000256" key="1">
    <source>
        <dbReference type="ARBA" id="ARBA00010954"/>
    </source>
</evidence>
<dbReference type="GO" id="GO:0007165">
    <property type="term" value="P:signal transduction"/>
    <property type="evidence" value="ECO:0007669"/>
    <property type="project" value="TreeGrafter"/>
</dbReference>
<dbReference type="Pfam" id="PF05794">
    <property type="entry name" value="Tcp11"/>
    <property type="match status" value="1"/>
</dbReference>
<accession>A0A833SKE4</accession>